<dbReference type="Gene3D" id="2.170.150.80">
    <property type="entry name" value="NAC domain"/>
    <property type="match status" value="1"/>
</dbReference>
<dbReference type="STRING" id="106549.A0A540L0M2"/>
<protein>
    <recommendedName>
        <fullName evidence="5">NAC domain-containing protein</fullName>
    </recommendedName>
</protein>
<dbReference type="GO" id="GO:0003677">
    <property type="term" value="F:DNA binding"/>
    <property type="evidence" value="ECO:0007669"/>
    <property type="project" value="UniProtKB-KW"/>
</dbReference>
<evidence type="ECO:0000256" key="1">
    <source>
        <dbReference type="ARBA" id="ARBA00023015"/>
    </source>
</evidence>
<dbReference type="Proteomes" id="UP000315295">
    <property type="component" value="Unassembled WGS sequence"/>
</dbReference>
<keyword evidence="7" id="KW-1185">Reference proteome</keyword>
<keyword evidence="2" id="KW-0238">DNA-binding</keyword>
<dbReference type="Pfam" id="PF02365">
    <property type="entry name" value="NAM"/>
    <property type="match status" value="1"/>
</dbReference>
<proteinExistence type="predicted"/>
<evidence type="ECO:0000313" key="6">
    <source>
        <dbReference type="EMBL" id="TQD79812.1"/>
    </source>
</evidence>
<keyword evidence="4" id="KW-0539">Nucleus</keyword>
<dbReference type="EMBL" id="VIEB01000839">
    <property type="protein sequence ID" value="TQD79812.1"/>
    <property type="molecule type" value="Genomic_DNA"/>
</dbReference>
<name>A0A540L0M2_MALBA</name>
<feature type="domain" description="NAC" evidence="5">
    <location>
        <begin position="6"/>
        <end position="57"/>
    </location>
</feature>
<gene>
    <name evidence="6" type="ORF">C1H46_034621</name>
</gene>
<dbReference type="PANTHER" id="PTHR31744">
    <property type="entry name" value="PROTEIN CUP-SHAPED COTYLEDON 2-RELATED"/>
    <property type="match status" value="1"/>
</dbReference>
<dbReference type="GO" id="GO:0006355">
    <property type="term" value="P:regulation of DNA-templated transcription"/>
    <property type="evidence" value="ECO:0007669"/>
    <property type="project" value="InterPro"/>
</dbReference>
<dbReference type="PROSITE" id="PS51005">
    <property type="entry name" value="NAC"/>
    <property type="match status" value="1"/>
</dbReference>
<evidence type="ECO:0000256" key="2">
    <source>
        <dbReference type="ARBA" id="ARBA00023125"/>
    </source>
</evidence>
<organism evidence="6 7">
    <name type="scientific">Malus baccata</name>
    <name type="common">Siberian crab apple</name>
    <name type="synonym">Pyrus baccata</name>
    <dbReference type="NCBI Taxonomy" id="106549"/>
    <lineage>
        <taxon>Eukaryota</taxon>
        <taxon>Viridiplantae</taxon>
        <taxon>Streptophyta</taxon>
        <taxon>Embryophyta</taxon>
        <taxon>Tracheophyta</taxon>
        <taxon>Spermatophyta</taxon>
        <taxon>Magnoliopsida</taxon>
        <taxon>eudicotyledons</taxon>
        <taxon>Gunneridae</taxon>
        <taxon>Pentapetalae</taxon>
        <taxon>rosids</taxon>
        <taxon>fabids</taxon>
        <taxon>Rosales</taxon>
        <taxon>Rosaceae</taxon>
        <taxon>Amygdaloideae</taxon>
        <taxon>Maleae</taxon>
        <taxon>Malus</taxon>
    </lineage>
</organism>
<keyword evidence="3" id="KW-0804">Transcription</keyword>
<accession>A0A540L0M2</accession>
<sequence length="57" mass="6732">MAPMSLLPGFRFHPTDEDEELIAYYLDRKINGRTIELEIIPEVDLYKCEPWDFPVCT</sequence>
<keyword evidence="1" id="KW-0805">Transcription regulation</keyword>
<dbReference type="InterPro" id="IPR036093">
    <property type="entry name" value="NAC_dom_sf"/>
</dbReference>
<comment type="caution">
    <text evidence="6">The sequence shown here is derived from an EMBL/GenBank/DDBJ whole genome shotgun (WGS) entry which is preliminary data.</text>
</comment>
<dbReference type="PANTHER" id="PTHR31744:SF210">
    <property type="entry name" value="NAC DOMAIN-CONTAINING PROTEIN 86-LIKE"/>
    <property type="match status" value="1"/>
</dbReference>
<evidence type="ECO:0000256" key="4">
    <source>
        <dbReference type="ARBA" id="ARBA00023242"/>
    </source>
</evidence>
<dbReference type="AlphaFoldDB" id="A0A540L0M2"/>
<evidence type="ECO:0000256" key="3">
    <source>
        <dbReference type="ARBA" id="ARBA00023163"/>
    </source>
</evidence>
<dbReference type="InterPro" id="IPR003441">
    <property type="entry name" value="NAC-dom"/>
</dbReference>
<evidence type="ECO:0000259" key="5">
    <source>
        <dbReference type="PROSITE" id="PS51005"/>
    </source>
</evidence>
<dbReference type="SUPFAM" id="SSF101941">
    <property type="entry name" value="NAC domain"/>
    <property type="match status" value="1"/>
</dbReference>
<reference evidence="6 7" key="1">
    <citation type="journal article" date="2019" name="G3 (Bethesda)">
        <title>Sequencing of a Wild Apple (Malus baccata) Genome Unravels the Differences Between Cultivated and Wild Apple Species Regarding Disease Resistance and Cold Tolerance.</title>
        <authorList>
            <person name="Chen X."/>
        </authorList>
    </citation>
    <scope>NUCLEOTIDE SEQUENCE [LARGE SCALE GENOMIC DNA]</scope>
    <source>
        <strain evidence="7">cv. Shandingzi</strain>
        <tissue evidence="6">Leaves</tissue>
    </source>
</reference>
<evidence type="ECO:0000313" key="7">
    <source>
        <dbReference type="Proteomes" id="UP000315295"/>
    </source>
</evidence>